<dbReference type="Proteomes" id="UP000094801">
    <property type="component" value="Unassembled WGS sequence"/>
</dbReference>
<dbReference type="Pfam" id="PF11778">
    <property type="entry name" value="SID"/>
    <property type="match status" value="1"/>
</dbReference>
<keyword evidence="1" id="KW-0175">Coiled coil</keyword>
<sequence length="473" mass="55237">MGKFDQSFDTNGNDFFYSDTEFNVVFENTPNHKTNLKRIDSEVYLNQQNKLLNDDDSFDIPLSSNDIPIQQTTTTTTTPSTSKSKHLRFQNIRKNQDLINDGDFVSSTPADLNHLSRGNVKLKSKQFEQSDNSYKLKNLSIVDDEDEDEDEDEDDTDSPSIRKRGDVIHRKKGEKSPQGYEVDEALIQSEQLREENIELKDKLEQKNKNYDILFEKFQSLIKENSRLIVEKTNSKEIIGKFENELKEKNQELFDLKSSNDELKRLNHELTISVDNVREQSKVEKDNIINEYQKKLESSAKNSSIDFENFKKELSLKDQKIKELNDENLKSKQKIETLSDENSHLLLKICKPGELRMPSSKDNLYIDLKLDEVDKLSYVELSNKIKTIMLLFCVRYESLEPLLKFIGKTRYFYQNFLEVLHRRLFNNQRLADHIKIKGNLTTFDDENIKDFKICMAGVYDELDLLIDAKDSKSL</sequence>
<feature type="coiled-coil region" evidence="1">
    <location>
        <begin position="306"/>
        <end position="340"/>
    </location>
</feature>
<gene>
    <name evidence="3" type="ORF">CANARDRAFT_174041</name>
</gene>
<feature type="region of interest" description="Disordered" evidence="2">
    <location>
        <begin position="62"/>
        <end position="85"/>
    </location>
</feature>
<feature type="compositionally biased region" description="Low complexity" evidence="2">
    <location>
        <begin position="67"/>
        <end position="82"/>
    </location>
</feature>
<keyword evidence="4" id="KW-1185">Reference proteome</keyword>
<evidence type="ECO:0000313" key="4">
    <source>
        <dbReference type="Proteomes" id="UP000094801"/>
    </source>
</evidence>
<evidence type="ECO:0000313" key="3">
    <source>
        <dbReference type="EMBL" id="ODV88199.1"/>
    </source>
</evidence>
<feature type="region of interest" description="Disordered" evidence="2">
    <location>
        <begin position="138"/>
        <end position="164"/>
    </location>
</feature>
<feature type="compositionally biased region" description="Acidic residues" evidence="2">
    <location>
        <begin position="142"/>
        <end position="157"/>
    </location>
</feature>
<dbReference type="AlphaFoldDB" id="A0A1E4T8Y8"/>
<dbReference type="EMBL" id="KV453847">
    <property type="protein sequence ID" value="ODV88199.1"/>
    <property type="molecule type" value="Genomic_DNA"/>
</dbReference>
<dbReference type="InterPro" id="IPR021750">
    <property type="entry name" value="Sid4-like"/>
</dbReference>
<name>A0A1E4T8Y8_9ASCO</name>
<proteinExistence type="predicted"/>
<protein>
    <submittedName>
        <fullName evidence="3">Uncharacterized protein</fullName>
    </submittedName>
</protein>
<accession>A0A1E4T8Y8</accession>
<evidence type="ECO:0000256" key="1">
    <source>
        <dbReference type="SAM" id="Coils"/>
    </source>
</evidence>
<evidence type="ECO:0000256" key="2">
    <source>
        <dbReference type="SAM" id="MobiDB-lite"/>
    </source>
</evidence>
<reference evidence="4" key="1">
    <citation type="submission" date="2016-04" db="EMBL/GenBank/DDBJ databases">
        <title>Comparative genomics of biotechnologically important yeasts.</title>
        <authorList>
            <consortium name="DOE Joint Genome Institute"/>
            <person name="Riley R."/>
            <person name="Haridas S."/>
            <person name="Wolfe K.H."/>
            <person name="Lopes M.R."/>
            <person name="Hittinger C.T."/>
            <person name="Goker M."/>
            <person name="Salamov A."/>
            <person name="Wisecaver J."/>
            <person name="Long T.M."/>
            <person name="Aerts A.L."/>
            <person name="Barry K."/>
            <person name="Choi C."/>
            <person name="Clum A."/>
            <person name="Coughlan A.Y."/>
            <person name="Deshpande S."/>
            <person name="Douglass A.P."/>
            <person name="Hanson S.J."/>
            <person name="Klenk H.-P."/>
            <person name="Labutti K."/>
            <person name="Lapidus A."/>
            <person name="Lindquist E."/>
            <person name="Lipzen A."/>
            <person name="Meier-Kolthoff J.P."/>
            <person name="Ohm R.A."/>
            <person name="Otillar R.P."/>
            <person name="Pangilinan J."/>
            <person name="Peng Y."/>
            <person name="Rokas A."/>
            <person name="Rosa C.A."/>
            <person name="Scheuner C."/>
            <person name="Sibirny A.A."/>
            <person name="Slot J.C."/>
            <person name="Stielow J.B."/>
            <person name="Sun H."/>
            <person name="Kurtzman C.P."/>
            <person name="Blackwell M."/>
            <person name="Grigoriev I.V."/>
            <person name="Jeffries T.W."/>
        </authorList>
    </citation>
    <scope>NUCLEOTIDE SEQUENCE [LARGE SCALE GENOMIC DNA]</scope>
    <source>
        <strain evidence="4">NRRL YB-2248</strain>
    </source>
</reference>
<feature type="coiled-coil region" evidence="1">
    <location>
        <begin position="182"/>
        <end position="279"/>
    </location>
</feature>
<organism evidence="3 4">
    <name type="scientific">[Candida] arabinofermentans NRRL YB-2248</name>
    <dbReference type="NCBI Taxonomy" id="983967"/>
    <lineage>
        <taxon>Eukaryota</taxon>
        <taxon>Fungi</taxon>
        <taxon>Dikarya</taxon>
        <taxon>Ascomycota</taxon>
        <taxon>Saccharomycotina</taxon>
        <taxon>Pichiomycetes</taxon>
        <taxon>Pichiales</taxon>
        <taxon>Pichiaceae</taxon>
        <taxon>Ogataea</taxon>
        <taxon>Ogataea/Candida clade</taxon>
    </lineage>
</organism>